<evidence type="ECO:0000313" key="1">
    <source>
        <dbReference type="EMBL" id="OCT76029.1"/>
    </source>
</evidence>
<reference evidence="2" key="1">
    <citation type="journal article" date="2016" name="Nature">
        <title>Genome evolution in the allotetraploid frog Xenopus laevis.</title>
        <authorList>
            <person name="Session A.M."/>
            <person name="Uno Y."/>
            <person name="Kwon T."/>
            <person name="Chapman J.A."/>
            <person name="Toyoda A."/>
            <person name="Takahashi S."/>
            <person name="Fukui A."/>
            <person name="Hikosaka A."/>
            <person name="Suzuki A."/>
            <person name="Kondo M."/>
            <person name="van Heeringen S.J."/>
            <person name="Quigley I."/>
            <person name="Heinz S."/>
            <person name="Ogino H."/>
            <person name="Ochi H."/>
            <person name="Hellsten U."/>
            <person name="Lyons J.B."/>
            <person name="Simakov O."/>
            <person name="Putnam N."/>
            <person name="Stites J."/>
            <person name="Kuroki Y."/>
            <person name="Tanaka T."/>
            <person name="Michiue T."/>
            <person name="Watanabe M."/>
            <person name="Bogdanovic O."/>
            <person name="Lister R."/>
            <person name="Georgiou G."/>
            <person name="Paranjpe S.S."/>
            <person name="van Kruijsbergen I."/>
            <person name="Shu S."/>
            <person name="Carlson J."/>
            <person name="Kinoshita T."/>
            <person name="Ohta Y."/>
            <person name="Mawaribuchi S."/>
            <person name="Jenkins J."/>
            <person name="Grimwood J."/>
            <person name="Schmutz J."/>
            <person name="Mitros T."/>
            <person name="Mozaffari S.V."/>
            <person name="Suzuki Y."/>
            <person name="Haramoto Y."/>
            <person name="Yamamoto T.S."/>
            <person name="Takagi C."/>
            <person name="Heald R."/>
            <person name="Miller K."/>
            <person name="Haudenschild C."/>
            <person name="Kitzman J."/>
            <person name="Nakayama T."/>
            <person name="Izutsu Y."/>
            <person name="Robert J."/>
            <person name="Fortriede J."/>
            <person name="Burns K."/>
            <person name="Lotay V."/>
            <person name="Karimi K."/>
            <person name="Yasuoka Y."/>
            <person name="Dichmann D.S."/>
            <person name="Flajnik M.F."/>
            <person name="Houston D.W."/>
            <person name="Shendure J."/>
            <person name="DuPasquier L."/>
            <person name="Vize P.D."/>
            <person name="Zorn A.M."/>
            <person name="Ito M."/>
            <person name="Marcotte E.M."/>
            <person name="Wallingford J.B."/>
            <person name="Ito Y."/>
            <person name="Asashima M."/>
            <person name="Ueno N."/>
            <person name="Matsuda Y."/>
            <person name="Veenstra G.J."/>
            <person name="Fujiyama A."/>
            <person name="Harland R.M."/>
            <person name="Taira M."/>
            <person name="Rokhsar D.S."/>
        </authorList>
    </citation>
    <scope>NUCLEOTIDE SEQUENCE [LARGE SCALE GENOMIC DNA]</scope>
    <source>
        <strain evidence="2">J</strain>
    </source>
</reference>
<protein>
    <submittedName>
        <fullName evidence="1">Uncharacterized protein</fullName>
    </submittedName>
</protein>
<organism evidence="1 2">
    <name type="scientific">Xenopus laevis</name>
    <name type="common">African clawed frog</name>
    <dbReference type="NCBI Taxonomy" id="8355"/>
    <lineage>
        <taxon>Eukaryota</taxon>
        <taxon>Metazoa</taxon>
        <taxon>Chordata</taxon>
        <taxon>Craniata</taxon>
        <taxon>Vertebrata</taxon>
        <taxon>Euteleostomi</taxon>
        <taxon>Amphibia</taxon>
        <taxon>Batrachia</taxon>
        <taxon>Anura</taxon>
        <taxon>Pipoidea</taxon>
        <taxon>Pipidae</taxon>
        <taxon>Xenopodinae</taxon>
        <taxon>Xenopus</taxon>
        <taxon>Xenopus</taxon>
    </lineage>
</organism>
<dbReference type="EMBL" id="CM004476">
    <property type="protein sequence ID" value="OCT76029.1"/>
    <property type="molecule type" value="Genomic_DNA"/>
</dbReference>
<proteinExistence type="predicted"/>
<name>A0A974CMC1_XENLA</name>
<evidence type="ECO:0000313" key="2">
    <source>
        <dbReference type="Proteomes" id="UP000694892"/>
    </source>
</evidence>
<dbReference type="AlphaFoldDB" id="A0A974CMC1"/>
<sequence length="99" mass="11564">MVRKWNHPSQVSLCYRERCLCNSAASVESILRAAGRQIQRRNLGRDVSSVEFAMLLFNMEQLNLKAKDLEERRYLINTYAILSIHSLLRTLYCRSFIPS</sequence>
<gene>
    <name evidence="1" type="ORF">XELAEV_18031217mg</name>
</gene>
<accession>A0A974CMC1</accession>
<dbReference type="Proteomes" id="UP000694892">
    <property type="component" value="Chromosome 6L"/>
</dbReference>